<keyword evidence="2" id="KW-0175">Coiled coil</keyword>
<evidence type="ECO:0000313" key="6">
    <source>
        <dbReference type="EMBL" id="KAK8068617.1"/>
    </source>
</evidence>
<evidence type="ECO:0000259" key="5">
    <source>
        <dbReference type="Pfam" id="PF25053"/>
    </source>
</evidence>
<dbReference type="Gene3D" id="3.40.50.300">
    <property type="entry name" value="P-loop containing nucleotide triphosphate hydrolases"/>
    <property type="match status" value="1"/>
</dbReference>
<dbReference type="InterPro" id="IPR027417">
    <property type="entry name" value="P-loop_NTPase"/>
</dbReference>
<dbReference type="InterPro" id="IPR056884">
    <property type="entry name" value="NPHP3-like_N"/>
</dbReference>
<evidence type="ECO:0000313" key="7">
    <source>
        <dbReference type="Proteomes" id="UP001446871"/>
    </source>
</evidence>
<comment type="caution">
    <text evidence="6">The sequence shown here is derived from an EMBL/GenBank/DDBJ whole genome shotgun (WGS) entry which is preliminary data.</text>
</comment>
<accession>A0ABR1VCM7</accession>
<dbReference type="Pfam" id="PF24883">
    <property type="entry name" value="NPHP3_N"/>
    <property type="match status" value="1"/>
</dbReference>
<evidence type="ECO:0000259" key="4">
    <source>
        <dbReference type="Pfam" id="PF24883"/>
    </source>
</evidence>
<feature type="coiled-coil region" evidence="2">
    <location>
        <begin position="124"/>
        <end position="187"/>
    </location>
</feature>
<dbReference type="Pfam" id="PF25053">
    <property type="entry name" value="DUF7791"/>
    <property type="match status" value="1"/>
</dbReference>
<gene>
    <name evidence="6" type="ORF">PG996_007729</name>
</gene>
<dbReference type="Proteomes" id="UP001446871">
    <property type="component" value="Unassembled WGS sequence"/>
</dbReference>
<protein>
    <recommendedName>
        <fullName evidence="8">NACHT domain-containing protein</fullName>
    </recommendedName>
</protein>
<feature type="signal peptide" evidence="3">
    <location>
        <begin position="1"/>
        <end position="19"/>
    </location>
</feature>
<keyword evidence="7" id="KW-1185">Reference proteome</keyword>
<feature type="domain" description="DUF7791" evidence="5">
    <location>
        <begin position="515"/>
        <end position="659"/>
    </location>
</feature>
<evidence type="ECO:0000256" key="2">
    <source>
        <dbReference type="SAM" id="Coils"/>
    </source>
</evidence>
<keyword evidence="1" id="KW-0677">Repeat</keyword>
<reference evidence="6 7" key="1">
    <citation type="submission" date="2023-01" db="EMBL/GenBank/DDBJ databases">
        <title>Analysis of 21 Apiospora genomes using comparative genomics revels a genus with tremendous synthesis potential of carbohydrate active enzymes and secondary metabolites.</title>
        <authorList>
            <person name="Sorensen T."/>
        </authorList>
    </citation>
    <scope>NUCLEOTIDE SEQUENCE [LARGE SCALE GENOMIC DNA]</scope>
    <source>
        <strain evidence="6 7">CBS 83171</strain>
    </source>
</reference>
<evidence type="ECO:0000256" key="1">
    <source>
        <dbReference type="ARBA" id="ARBA00022737"/>
    </source>
</evidence>
<dbReference type="PANTHER" id="PTHR10039:SF5">
    <property type="entry name" value="NACHT DOMAIN-CONTAINING PROTEIN"/>
    <property type="match status" value="1"/>
</dbReference>
<dbReference type="EMBL" id="JAQQWM010000004">
    <property type="protein sequence ID" value="KAK8068617.1"/>
    <property type="molecule type" value="Genomic_DNA"/>
</dbReference>
<feature type="chain" id="PRO_5045633581" description="NACHT domain-containing protein" evidence="3">
    <location>
        <begin position="20"/>
        <end position="938"/>
    </location>
</feature>
<keyword evidence="3" id="KW-0732">Signal</keyword>
<evidence type="ECO:0008006" key="8">
    <source>
        <dbReference type="Google" id="ProtNLM"/>
    </source>
</evidence>
<name>A0ABR1VCM7_9PEZI</name>
<sequence>MEALAALGLASNILSFVDCAWKLVAGANEIYASGACVAGDVEFLNNITRDVKQHSGRIAIVPGATEQLTHMAHECDEITKELLKSLEELRIQGNKTRLKDEVHGLGCVIAGLEETHVNLGIATNNEIQSLKEEVQFALMKLEENGNPMQKKDYYQQRQPQETDPTLITELSDQMQRLALAMDNLKVKGIEADSSQQLLKKLHFTSISTRERKIEEAHEGTFKWLASPDVQVNHLSSCLHFITWLRDGDGVFWIHGKPGSGKSTFMKYVFAQESVAEHLQHWAEGCQLVKASFYFWYSGHPLQRSLEGLLRTLLFEILRHVPDVIPSIFNDHKLRVPLSYNEDWDLETLFRIYEIILQQVKDVKFCFFIDGLDEFHDEEDRNIRNLTKALHRLETSGKIKLCVASRPWQEFEDVYGHHPLKNLKLEDLMRNDIHAYVSDSFNSHEKFLELRNTDLTYNNLIDEVVNRAQSVFIWVRLVVQQLLDGFTFYKSVQTLQLQLTGFPKDLDEFFDHMLISIPAADRSQAAQILQVAAEADEPRLLMFFHFLNEIILGESAELDSSYTPLDGDDVSARCEKMRRQLNGITRGLLEVTMDSGLQFASTTDGDSPYFKFKVGFLHRTVRDFLVKSLKTLEFFSINRGSSVSLSIAPVKAAVAQLKFGSLTRNMPFHDKALGELFLYTRNAAKPAVSHSKDAAVIDGLLETAERVYDEITQNVAAYGPHPIPFLGMAAQSGHTSFLERKFSAGLSLGAIEKSDDESLYRTDHNWARQYSLSEGGSNHRILKLAHSFRLTGIKPKRVTTRHPLLDCALTPLSSSDAPYIDTIQLLLLQGASYSQEFAVRGDNYGTVWARVTEGLESGLAREITAAIVWTTLTRFHLLLFRFLLGKQLDSGYTEPGNQLLALRWTSLLMNNPLIRATLYGWKKNESLPCMCSWVFELLW</sequence>
<dbReference type="InterPro" id="IPR056693">
    <property type="entry name" value="DUF7791"/>
</dbReference>
<dbReference type="SUPFAM" id="SSF52540">
    <property type="entry name" value="P-loop containing nucleoside triphosphate hydrolases"/>
    <property type="match status" value="1"/>
</dbReference>
<feature type="domain" description="Nephrocystin 3-like N-terminal" evidence="4">
    <location>
        <begin position="239"/>
        <end position="405"/>
    </location>
</feature>
<evidence type="ECO:0000256" key="3">
    <source>
        <dbReference type="SAM" id="SignalP"/>
    </source>
</evidence>
<proteinExistence type="predicted"/>
<dbReference type="PANTHER" id="PTHR10039">
    <property type="entry name" value="AMELOGENIN"/>
    <property type="match status" value="1"/>
</dbReference>
<organism evidence="6 7">
    <name type="scientific">Apiospora saccharicola</name>
    <dbReference type="NCBI Taxonomy" id="335842"/>
    <lineage>
        <taxon>Eukaryota</taxon>
        <taxon>Fungi</taxon>
        <taxon>Dikarya</taxon>
        <taxon>Ascomycota</taxon>
        <taxon>Pezizomycotina</taxon>
        <taxon>Sordariomycetes</taxon>
        <taxon>Xylariomycetidae</taxon>
        <taxon>Amphisphaeriales</taxon>
        <taxon>Apiosporaceae</taxon>
        <taxon>Apiospora</taxon>
    </lineage>
</organism>